<evidence type="ECO:0000259" key="2">
    <source>
        <dbReference type="Pfam" id="PF01345"/>
    </source>
</evidence>
<accession>A0ABW7MRL6</accession>
<gene>
    <name evidence="4" type="ORF">V8G56_09810</name>
</gene>
<dbReference type="Pfam" id="PF18962">
    <property type="entry name" value="Por_Secre_tail"/>
    <property type="match status" value="1"/>
</dbReference>
<evidence type="ECO:0000256" key="1">
    <source>
        <dbReference type="ARBA" id="ARBA00022729"/>
    </source>
</evidence>
<dbReference type="PANTHER" id="PTHR34819:SF3">
    <property type="entry name" value="CELL SURFACE PROTEIN"/>
    <property type="match status" value="1"/>
</dbReference>
<sequence>CDPATNAAAFAAWLASFSGSDTCGTATVTHNSAGLSDLCGGTGTETVTFTLTDECGNKITKDATFTIVDTTAPSIDTAGSDLILACDDGIGIGDSNADSIAAWLADNGGANASDLCGSVSWSNDFTTINDDCGAGGSVTITFTATDDCDNPTSFTQDILVASINIVKTFTDDSVIAGGNGSYFTLVVTNDGTAPLSNVDIFDDVDDRLTVTGVSGTAGSDADSDGDDQTVEWSISSLAVGASETITVYFEVASDVEEADGVGGRLNLLPNVPNDATVDAIATDDNTISVNDDSSDSIDIKVDIDLDIVKTFDPTHVPQGTFQTFTIVVSNTGPSDAVDVSVTDFVNSSLDITSINVTPNGTGSGSGNCSVSDTIEDDQEMDCTVQIPTGESVTITVEYLVAPFIQDGVSPYGTDTAGDDFYFVFLNGSVLEGSTATGKVYLNGDDISGDVTIITSLTRNDIIFDPPGPDPAFELHLSCSDPFTGGWGQSGGPVQGVDTNWQIAYFSIGRYSPQGFLKSCGNVTNDFDILNIADTSGEDSFETETATDDATVTIGPGITLDRLQTNGKRLTARLNNLTGENKTIDEVYVVWPESNGNLIKVWLTFGKTNDLIWQGNDDPAEALLDVTDTGWIGATLLTGEAILRFDFSNKVVSSGYTIRVHFTDGTWLDINVPDESGTTVTATSTSKLSIETTMSIYPNPVQTSFNVKLEGYNGEYADIAMYDTSGRQIMKVKKPFVPNQDLTIDLPLKIDEGMYYVRLMNDYTVKAVPIVVSK</sequence>
<dbReference type="Proteomes" id="UP001610104">
    <property type="component" value="Unassembled WGS sequence"/>
</dbReference>
<dbReference type="PANTHER" id="PTHR34819">
    <property type="entry name" value="LARGE CYSTEINE-RICH PERIPLASMIC PROTEIN OMCB"/>
    <property type="match status" value="1"/>
</dbReference>
<dbReference type="NCBIfam" id="TIGR04183">
    <property type="entry name" value="Por_Secre_tail"/>
    <property type="match status" value="1"/>
</dbReference>
<dbReference type="InterPro" id="IPR026444">
    <property type="entry name" value="Secre_tail"/>
</dbReference>
<dbReference type="RefSeq" id="WP_395438275.1">
    <property type="nucleotide sequence ID" value="NZ_JBAWKC010000003.1"/>
</dbReference>
<feature type="non-terminal residue" evidence="4">
    <location>
        <position position="1"/>
    </location>
</feature>
<proteinExistence type="predicted"/>
<keyword evidence="1" id="KW-0732">Signal</keyword>
<keyword evidence="5" id="KW-1185">Reference proteome</keyword>
<dbReference type="Pfam" id="PF01345">
    <property type="entry name" value="DUF11"/>
    <property type="match status" value="2"/>
</dbReference>
<dbReference type="InterPro" id="IPR047589">
    <property type="entry name" value="DUF11_rpt"/>
</dbReference>
<name>A0ABW7MRL6_9FLAO</name>
<organism evidence="4 5">
    <name type="scientific">Gaetbulibacter aquiaggeris</name>
    <dbReference type="NCBI Taxonomy" id="1735373"/>
    <lineage>
        <taxon>Bacteria</taxon>
        <taxon>Pseudomonadati</taxon>
        <taxon>Bacteroidota</taxon>
        <taxon>Flavobacteriia</taxon>
        <taxon>Flavobacteriales</taxon>
        <taxon>Flavobacteriaceae</taxon>
        <taxon>Gaetbulibacter</taxon>
    </lineage>
</organism>
<evidence type="ECO:0000313" key="5">
    <source>
        <dbReference type="Proteomes" id="UP001610104"/>
    </source>
</evidence>
<protein>
    <submittedName>
        <fullName evidence="4">T9SS type A sorting domain-containing protein</fullName>
    </submittedName>
</protein>
<evidence type="ECO:0000259" key="3">
    <source>
        <dbReference type="Pfam" id="PF18962"/>
    </source>
</evidence>
<evidence type="ECO:0000313" key="4">
    <source>
        <dbReference type="EMBL" id="MFH6769028.1"/>
    </source>
</evidence>
<dbReference type="InterPro" id="IPR051172">
    <property type="entry name" value="Chlamydia_OmcB"/>
</dbReference>
<dbReference type="EMBL" id="JBAWKC010000003">
    <property type="protein sequence ID" value="MFH6769028.1"/>
    <property type="molecule type" value="Genomic_DNA"/>
</dbReference>
<dbReference type="InterPro" id="IPR001434">
    <property type="entry name" value="OmcB-like_DUF11"/>
</dbReference>
<feature type="domain" description="DUF11" evidence="2">
    <location>
        <begin position="163"/>
        <end position="288"/>
    </location>
</feature>
<comment type="caution">
    <text evidence="4">The sequence shown here is derived from an EMBL/GenBank/DDBJ whole genome shotgun (WGS) entry which is preliminary data.</text>
</comment>
<feature type="domain" description="DUF11" evidence="2">
    <location>
        <begin position="304"/>
        <end position="396"/>
    </location>
</feature>
<feature type="domain" description="Secretion system C-terminal sorting" evidence="3">
    <location>
        <begin position="695"/>
        <end position="763"/>
    </location>
</feature>
<reference evidence="4 5" key="1">
    <citation type="submission" date="2024-02" db="EMBL/GenBank/DDBJ databases">
        <title>A Gaetbulibacter species isolated from tidal flats and genomic insights of their niches.</title>
        <authorList>
            <person name="Ye Y."/>
        </authorList>
    </citation>
    <scope>NUCLEOTIDE SEQUENCE [LARGE SCALE GENOMIC DNA]</scope>
    <source>
        <strain evidence="4 5">KEM-8</strain>
    </source>
</reference>
<dbReference type="NCBIfam" id="TIGR01451">
    <property type="entry name" value="B_ant_repeat"/>
    <property type="match status" value="1"/>
</dbReference>